<dbReference type="InterPro" id="IPR053140">
    <property type="entry name" value="GDSL_Rv0518-like"/>
</dbReference>
<sequence length="257" mass="27771">MRYVAIGDSFTEGVGDERDDGRTRGWADLVAAGLAAHHHPAEVWYANLAIRGRLLEAIVHEQLDAALALDPAPTILTLNGGGNDMMRPGADVARLRALTAEAVDRCLRAGVTPVVLAGADPSDRLPFGRTLHRRAAELTDAAADLARERGTPFVNVFADAEIREARYWSDDRLHLNPLGHHRAASLVLTALGVAAPPSPPADEMLARSGRLAEAGYYWRHVRPWMARRLTGRSSGDGRDAKHPSWVLVEPVVNAAEA</sequence>
<dbReference type="AlphaFoldDB" id="A0A1V2I8L3"/>
<dbReference type="RefSeq" id="WP_076818585.1">
    <property type="nucleotide sequence ID" value="NZ_MOMC01000038.1"/>
</dbReference>
<dbReference type="Pfam" id="PF13472">
    <property type="entry name" value="Lipase_GDSL_2"/>
    <property type="match status" value="1"/>
</dbReference>
<dbReference type="PANTHER" id="PTHR43784:SF2">
    <property type="entry name" value="GDSL-LIKE LIPASE_ACYLHYDROLASE, PUTATIVE (AFU_ORTHOLOGUE AFUA_2G00820)-RELATED"/>
    <property type="match status" value="1"/>
</dbReference>
<dbReference type="CDD" id="cd01832">
    <property type="entry name" value="SGNH_hydrolase_like_1"/>
    <property type="match status" value="1"/>
</dbReference>
<evidence type="ECO:0000313" key="3">
    <source>
        <dbReference type="Proteomes" id="UP000188929"/>
    </source>
</evidence>
<comment type="caution">
    <text evidence="2">The sequence shown here is derived from an EMBL/GenBank/DDBJ whole genome shotgun (WGS) entry which is preliminary data.</text>
</comment>
<dbReference type="InterPro" id="IPR013830">
    <property type="entry name" value="SGNH_hydro"/>
</dbReference>
<dbReference type="Gene3D" id="3.40.50.1110">
    <property type="entry name" value="SGNH hydrolase"/>
    <property type="match status" value="1"/>
</dbReference>
<dbReference type="InterPro" id="IPR036514">
    <property type="entry name" value="SGNH_hydro_sf"/>
</dbReference>
<feature type="domain" description="SGNH hydrolase-type esterase" evidence="1">
    <location>
        <begin position="5"/>
        <end position="181"/>
    </location>
</feature>
<dbReference type="STRING" id="1834516.BL253_19100"/>
<reference evidence="3" key="1">
    <citation type="submission" date="2016-10" db="EMBL/GenBank/DDBJ databases">
        <title>Frankia sp. NRRL B-16386 Genome sequencing.</title>
        <authorList>
            <person name="Ghodhbane-Gtari F."/>
            <person name="Swanson E."/>
            <person name="Gueddou A."/>
            <person name="Hezbri K."/>
            <person name="Ktari K."/>
            <person name="Nouioui I."/>
            <person name="Morris K."/>
            <person name="Simpson S."/>
            <person name="Abebe-Akele F."/>
            <person name="Thomas K."/>
            <person name="Gtari M."/>
            <person name="Tisa L.S."/>
        </authorList>
    </citation>
    <scope>NUCLEOTIDE SEQUENCE [LARGE SCALE GENOMIC DNA]</scope>
    <source>
        <strain evidence="3">NRRL B-16386</strain>
    </source>
</reference>
<protein>
    <submittedName>
        <fullName evidence="2">GDSL family lipase</fullName>
    </submittedName>
</protein>
<name>A0A1V2I8L3_9ACTN</name>
<evidence type="ECO:0000259" key="1">
    <source>
        <dbReference type="Pfam" id="PF13472"/>
    </source>
</evidence>
<accession>A0A1V2I8L3</accession>
<dbReference type="Proteomes" id="UP000188929">
    <property type="component" value="Unassembled WGS sequence"/>
</dbReference>
<dbReference type="OrthoDB" id="3465773at2"/>
<proteinExistence type="predicted"/>
<dbReference type="PANTHER" id="PTHR43784">
    <property type="entry name" value="GDSL-LIKE LIPASE/ACYLHYDROLASE, PUTATIVE (AFU_ORTHOLOGUE AFUA_2G00820)-RELATED"/>
    <property type="match status" value="1"/>
</dbReference>
<dbReference type="EMBL" id="MOMC01000038">
    <property type="protein sequence ID" value="ONH28746.1"/>
    <property type="molecule type" value="Genomic_DNA"/>
</dbReference>
<dbReference type="SUPFAM" id="SSF52266">
    <property type="entry name" value="SGNH hydrolase"/>
    <property type="match status" value="1"/>
</dbReference>
<keyword evidence="3" id="KW-1185">Reference proteome</keyword>
<organism evidence="2 3">
    <name type="scientific">Pseudofrankia asymbiotica</name>
    <dbReference type="NCBI Taxonomy" id="1834516"/>
    <lineage>
        <taxon>Bacteria</taxon>
        <taxon>Bacillati</taxon>
        <taxon>Actinomycetota</taxon>
        <taxon>Actinomycetes</taxon>
        <taxon>Frankiales</taxon>
        <taxon>Frankiaceae</taxon>
        <taxon>Pseudofrankia</taxon>
    </lineage>
</organism>
<evidence type="ECO:0000313" key="2">
    <source>
        <dbReference type="EMBL" id="ONH28746.1"/>
    </source>
</evidence>
<gene>
    <name evidence="2" type="ORF">BL253_19100</name>
</gene>